<evidence type="ECO:0000313" key="3">
    <source>
        <dbReference type="Proteomes" id="UP001159641"/>
    </source>
</evidence>
<evidence type="ECO:0000313" key="2">
    <source>
        <dbReference type="EMBL" id="KAJ8782822.1"/>
    </source>
</evidence>
<evidence type="ECO:0000256" key="1">
    <source>
        <dbReference type="SAM" id="MobiDB-lite"/>
    </source>
</evidence>
<dbReference type="Proteomes" id="UP001159641">
    <property type="component" value="Unassembled WGS sequence"/>
</dbReference>
<gene>
    <name evidence="2" type="ORF">J1605_009430</name>
</gene>
<organism evidence="2 3">
    <name type="scientific">Eschrichtius robustus</name>
    <name type="common">California gray whale</name>
    <name type="synonym">Eschrichtius gibbosus</name>
    <dbReference type="NCBI Taxonomy" id="9764"/>
    <lineage>
        <taxon>Eukaryota</taxon>
        <taxon>Metazoa</taxon>
        <taxon>Chordata</taxon>
        <taxon>Craniata</taxon>
        <taxon>Vertebrata</taxon>
        <taxon>Euteleostomi</taxon>
        <taxon>Mammalia</taxon>
        <taxon>Eutheria</taxon>
        <taxon>Laurasiatheria</taxon>
        <taxon>Artiodactyla</taxon>
        <taxon>Whippomorpha</taxon>
        <taxon>Cetacea</taxon>
        <taxon>Mysticeti</taxon>
        <taxon>Eschrichtiidae</taxon>
        <taxon>Eschrichtius</taxon>
    </lineage>
</organism>
<protein>
    <submittedName>
        <fullName evidence="2">Uncharacterized protein</fullName>
    </submittedName>
</protein>
<dbReference type="AlphaFoldDB" id="A0AB34GQN5"/>
<name>A0AB34GQN5_ESCRO</name>
<keyword evidence="3" id="KW-1185">Reference proteome</keyword>
<feature type="region of interest" description="Disordered" evidence="1">
    <location>
        <begin position="84"/>
        <end position="145"/>
    </location>
</feature>
<feature type="compositionally biased region" description="Low complexity" evidence="1">
    <location>
        <begin position="106"/>
        <end position="145"/>
    </location>
</feature>
<dbReference type="EMBL" id="JAIQCJ010002089">
    <property type="protein sequence ID" value="KAJ8782822.1"/>
    <property type="molecule type" value="Genomic_DNA"/>
</dbReference>
<comment type="caution">
    <text evidence="2">The sequence shown here is derived from an EMBL/GenBank/DDBJ whole genome shotgun (WGS) entry which is preliminary data.</text>
</comment>
<feature type="region of interest" description="Disordered" evidence="1">
    <location>
        <begin position="44"/>
        <end position="71"/>
    </location>
</feature>
<accession>A0AB34GQN5</accession>
<feature type="compositionally biased region" description="Basic residues" evidence="1">
    <location>
        <begin position="58"/>
        <end position="71"/>
    </location>
</feature>
<reference evidence="2 3" key="1">
    <citation type="submission" date="2022-11" db="EMBL/GenBank/DDBJ databases">
        <title>Whole genome sequence of Eschrichtius robustus ER-17-0199.</title>
        <authorList>
            <person name="Bruniche-Olsen A."/>
            <person name="Black A.N."/>
            <person name="Fields C.J."/>
            <person name="Walden K."/>
            <person name="Dewoody J.A."/>
        </authorList>
    </citation>
    <scope>NUCLEOTIDE SEQUENCE [LARGE SCALE GENOMIC DNA]</scope>
    <source>
        <strain evidence="2">ER-17-0199</strain>
        <tissue evidence="2">Blubber</tissue>
    </source>
</reference>
<sequence length="145" mass="14727">MDKITEVESTGEDPQLVADGQVKTGRGKEGFRALCGGCLSRVSAGKERAGTPLPPGHPRGRRGGWARKAAGRGRAVLPAAGGAVRALGPGRERSSCLKGRRGTWLGRSSRPPGGSSEAGRLSSASAAAPRRAAPRRAAPGPTGRA</sequence>
<proteinExistence type="predicted"/>